<sequence length="449" mass="50800">MEFRFRATDTNRPPRVMDTPPSHSLNPNFAFVSALPVPGTWPALEGYNAQQREMEKAQIRQEIIAAETARRRELIAEVVHEMSIEREMAIKNIPEKENKIPMWITQRMIPHQNQDNNNLVKLKRTYSDPAMYTNPQNLVTSPMQQMPPLQIMLEATAAKETPLLESRKDKFIILDRLGPIGKDTQTRHRRAKRKAKDVEGGLKEPSKRKRLFKFWCDLCGVGAHNETIMRSHESGKKHKAATETAASSTSIVIAPQPEALTEVTNVLPQEVDKKAVKRRGKKREGENKEAVILECETCNIVTYSEDVMEIHKLGKRHKALLQKLYSEQLLETHRLQINASTVQSLDADPSEEESMVQFLGERLQIKASTVQSLDADPSEEESMVQLLGERLQIKASTVQSLDADPSEEESMVQFLGERLQIKASTVPVKSLDADPSEEESVVHFLGESL</sequence>
<dbReference type="GO" id="GO:0008270">
    <property type="term" value="F:zinc ion binding"/>
    <property type="evidence" value="ECO:0007669"/>
    <property type="project" value="UniProtKB-KW"/>
</dbReference>
<evidence type="ECO:0000256" key="4">
    <source>
        <dbReference type="SAM" id="MobiDB-lite"/>
    </source>
</evidence>
<dbReference type="Pfam" id="PF12874">
    <property type="entry name" value="zf-met"/>
    <property type="match status" value="1"/>
</dbReference>
<protein>
    <recommendedName>
        <fullName evidence="5">U1-type domain-containing protein</fullName>
    </recommendedName>
</protein>
<dbReference type="InterPro" id="IPR036236">
    <property type="entry name" value="Znf_C2H2_sf"/>
</dbReference>
<dbReference type="PANTHER" id="PTHR47487:SF8">
    <property type="entry name" value="OS08G0270900 PROTEIN"/>
    <property type="match status" value="1"/>
</dbReference>
<comment type="caution">
    <text evidence="6">The sequence shown here is derived from an EMBL/GenBank/DDBJ whole genome shotgun (WGS) entry which is preliminary data.</text>
</comment>
<evidence type="ECO:0000256" key="3">
    <source>
        <dbReference type="ARBA" id="ARBA00022833"/>
    </source>
</evidence>
<dbReference type="InterPro" id="IPR013087">
    <property type="entry name" value="Znf_C2H2_type"/>
</dbReference>
<reference evidence="6 7" key="1">
    <citation type="submission" date="2022-03" db="EMBL/GenBank/DDBJ databases">
        <authorList>
            <person name="Macdonald S."/>
            <person name="Ahmed S."/>
            <person name="Newling K."/>
        </authorList>
    </citation>
    <scope>NUCLEOTIDE SEQUENCE [LARGE SCALE GENOMIC DNA]</scope>
</reference>
<evidence type="ECO:0000256" key="1">
    <source>
        <dbReference type="ARBA" id="ARBA00022723"/>
    </source>
</evidence>
<dbReference type="InterPro" id="IPR022755">
    <property type="entry name" value="Znf_C2H2_jaz"/>
</dbReference>
<dbReference type="Proteomes" id="UP001642260">
    <property type="component" value="Unassembled WGS sequence"/>
</dbReference>
<evidence type="ECO:0000313" key="7">
    <source>
        <dbReference type="Proteomes" id="UP001642260"/>
    </source>
</evidence>
<keyword evidence="1" id="KW-0479">Metal-binding</keyword>
<dbReference type="EMBL" id="CAKOAT010401821">
    <property type="protein sequence ID" value="CAH8367024.1"/>
    <property type="molecule type" value="Genomic_DNA"/>
</dbReference>
<dbReference type="PANTHER" id="PTHR47487">
    <property type="entry name" value="OS06G0651300 PROTEIN-RELATED"/>
    <property type="match status" value="1"/>
</dbReference>
<proteinExistence type="predicted"/>
<dbReference type="AlphaFoldDB" id="A0ABC8L0A7"/>
<feature type="region of interest" description="Disordered" evidence="4">
    <location>
        <begin position="1"/>
        <end position="22"/>
    </location>
</feature>
<dbReference type="InterPro" id="IPR003604">
    <property type="entry name" value="Matrin/U1-like-C_Znf_C2H2"/>
</dbReference>
<keyword evidence="7" id="KW-1185">Reference proteome</keyword>
<evidence type="ECO:0000259" key="5">
    <source>
        <dbReference type="SMART" id="SM00451"/>
    </source>
</evidence>
<keyword evidence="3" id="KW-0862">Zinc</keyword>
<evidence type="ECO:0000256" key="2">
    <source>
        <dbReference type="ARBA" id="ARBA00022771"/>
    </source>
</evidence>
<accession>A0ABC8L0A7</accession>
<keyword evidence="2" id="KW-0863">Zinc-finger</keyword>
<dbReference type="Pfam" id="PF12171">
    <property type="entry name" value="zf-C2H2_jaz"/>
    <property type="match status" value="1"/>
</dbReference>
<feature type="domain" description="U1-type" evidence="5">
    <location>
        <begin position="211"/>
        <end position="245"/>
    </location>
</feature>
<organism evidence="6 7">
    <name type="scientific">Eruca vesicaria subsp. sativa</name>
    <name type="common">Garden rocket</name>
    <name type="synonym">Eruca sativa</name>
    <dbReference type="NCBI Taxonomy" id="29727"/>
    <lineage>
        <taxon>Eukaryota</taxon>
        <taxon>Viridiplantae</taxon>
        <taxon>Streptophyta</taxon>
        <taxon>Embryophyta</taxon>
        <taxon>Tracheophyta</taxon>
        <taxon>Spermatophyta</taxon>
        <taxon>Magnoliopsida</taxon>
        <taxon>eudicotyledons</taxon>
        <taxon>Gunneridae</taxon>
        <taxon>Pentapetalae</taxon>
        <taxon>rosids</taxon>
        <taxon>malvids</taxon>
        <taxon>Brassicales</taxon>
        <taxon>Brassicaceae</taxon>
        <taxon>Brassiceae</taxon>
        <taxon>Eruca</taxon>
    </lineage>
</organism>
<dbReference type="Gene3D" id="3.30.160.60">
    <property type="entry name" value="Classic Zinc Finger"/>
    <property type="match status" value="2"/>
</dbReference>
<feature type="domain" description="U1-type" evidence="5">
    <location>
        <begin position="290"/>
        <end position="324"/>
    </location>
</feature>
<dbReference type="SMART" id="SM00451">
    <property type="entry name" value="ZnF_U1"/>
    <property type="match status" value="2"/>
</dbReference>
<name>A0ABC8L0A7_ERUVS</name>
<evidence type="ECO:0000313" key="6">
    <source>
        <dbReference type="EMBL" id="CAH8367024.1"/>
    </source>
</evidence>
<gene>
    <name evidence="6" type="ORF">ERUC_LOCUS30707</name>
</gene>
<dbReference type="SUPFAM" id="SSF57667">
    <property type="entry name" value="beta-beta-alpha zinc fingers"/>
    <property type="match status" value="2"/>
</dbReference>